<keyword evidence="1" id="KW-0472">Membrane</keyword>
<name>A0A4U0H356_9SPHI</name>
<dbReference type="AlphaFoldDB" id="A0A4U0H356"/>
<gene>
    <name evidence="2" type="ORF">FAZ19_10310</name>
</gene>
<keyword evidence="1" id="KW-1133">Transmembrane helix</keyword>
<dbReference type="EMBL" id="SUKA01000003">
    <property type="protein sequence ID" value="TJY65524.1"/>
    <property type="molecule type" value="Genomic_DNA"/>
</dbReference>
<evidence type="ECO:0008006" key="4">
    <source>
        <dbReference type="Google" id="ProtNLM"/>
    </source>
</evidence>
<feature type="transmembrane region" description="Helical" evidence="1">
    <location>
        <begin position="62"/>
        <end position="85"/>
    </location>
</feature>
<evidence type="ECO:0000313" key="2">
    <source>
        <dbReference type="EMBL" id="TJY65524.1"/>
    </source>
</evidence>
<dbReference type="OrthoDB" id="4731268at2"/>
<sequence>MQNCKRNNLPISVIQMINQMIYYKITYWFLATCMFMFGILKFFNPFKGWYSIQIANSGLGQISQIVGVMGEIAVGVILFLCLIYRQKISNKAYILLTNFAFFTIIVMMMTSVYVHLHPDVPADVLPLKIKPPYIPIFFSLLALSNIYWSTLRTADNTGRKV</sequence>
<organism evidence="2 3">
    <name type="scientific">Sphingobacterium alkalisoli</name>
    <dbReference type="NCBI Taxonomy" id="1874115"/>
    <lineage>
        <taxon>Bacteria</taxon>
        <taxon>Pseudomonadati</taxon>
        <taxon>Bacteroidota</taxon>
        <taxon>Sphingobacteriia</taxon>
        <taxon>Sphingobacteriales</taxon>
        <taxon>Sphingobacteriaceae</taxon>
        <taxon>Sphingobacterium</taxon>
    </lineage>
</organism>
<feature type="transmembrane region" description="Helical" evidence="1">
    <location>
        <begin position="21"/>
        <end position="42"/>
    </location>
</feature>
<keyword evidence="1" id="KW-0812">Transmembrane</keyword>
<feature type="transmembrane region" description="Helical" evidence="1">
    <location>
        <begin position="92"/>
        <end position="113"/>
    </location>
</feature>
<evidence type="ECO:0000256" key="1">
    <source>
        <dbReference type="SAM" id="Phobius"/>
    </source>
</evidence>
<comment type="caution">
    <text evidence="2">The sequence shown here is derived from an EMBL/GenBank/DDBJ whole genome shotgun (WGS) entry which is preliminary data.</text>
</comment>
<reference evidence="2 3" key="1">
    <citation type="submission" date="2019-04" db="EMBL/GenBank/DDBJ databases">
        <title>Sphingobacterium olei sp. nov., isolated from oil-contaminated soil.</title>
        <authorList>
            <person name="Liu B."/>
        </authorList>
    </citation>
    <scope>NUCLEOTIDE SEQUENCE [LARGE SCALE GENOMIC DNA]</scope>
    <source>
        <strain evidence="2 3">Y3L14</strain>
    </source>
</reference>
<dbReference type="Proteomes" id="UP000309872">
    <property type="component" value="Unassembled WGS sequence"/>
</dbReference>
<protein>
    <recommendedName>
        <fullName evidence="4">DoxX family protein</fullName>
    </recommendedName>
</protein>
<keyword evidence="3" id="KW-1185">Reference proteome</keyword>
<evidence type="ECO:0000313" key="3">
    <source>
        <dbReference type="Proteomes" id="UP000309872"/>
    </source>
</evidence>
<accession>A0A4U0H356</accession>
<feature type="transmembrane region" description="Helical" evidence="1">
    <location>
        <begin position="133"/>
        <end position="151"/>
    </location>
</feature>
<proteinExistence type="predicted"/>
<dbReference type="RefSeq" id="WP_136820653.1">
    <property type="nucleotide sequence ID" value="NZ_BMJX01000003.1"/>
</dbReference>